<dbReference type="STRING" id="1120990.SAMN03080614_100349"/>
<evidence type="ECO:0000313" key="2">
    <source>
        <dbReference type="EMBL" id="SES68797.1"/>
    </source>
</evidence>
<reference evidence="3" key="1">
    <citation type="submission" date="2016-10" db="EMBL/GenBank/DDBJ databases">
        <authorList>
            <person name="Varghese N."/>
            <person name="Submissions S."/>
        </authorList>
    </citation>
    <scope>NUCLEOTIDE SEQUENCE [LARGE SCALE GENOMIC DNA]</scope>
    <source>
        <strain evidence="3">DSM 13577</strain>
    </source>
</reference>
<name>A0A1H9YID9_9FIRM</name>
<dbReference type="OrthoDB" id="2902550at2"/>
<dbReference type="Pfam" id="PF07870">
    <property type="entry name" value="DUF1657"/>
    <property type="match status" value="1"/>
</dbReference>
<dbReference type="RefSeq" id="WP_091348474.1">
    <property type="nucleotide sequence ID" value="NZ_FOIF01000003.1"/>
</dbReference>
<proteinExistence type="predicted"/>
<feature type="compositionally biased region" description="Low complexity" evidence="1">
    <location>
        <begin position="64"/>
        <end position="87"/>
    </location>
</feature>
<accession>A0A1H9YID9</accession>
<evidence type="ECO:0000313" key="3">
    <source>
        <dbReference type="Proteomes" id="UP000243819"/>
    </source>
</evidence>
<sequence length="87" mass="9946">MTVANKLAQTLSSCETIAANLKAFALDTQDQQAKQMYQQCSQNIEQIVQQLRQRLDYAMEEEGQYQQEVGGLYPQQNTTNQQNTDNQ</sequence>
<dbReference type="AlphaFoldDB" id="A0A1H9YID9"/>
<dbReference type="Proteomes" id="UP000243819">
    <property type="component" value="Unassembled WGS sequence"/>
</dbReference>
<protein>
    <recommendedName>
        <fullName evidence="4">DUF1657 domain-containing protein</fullName>
    </recommendedName>
</protein>
<organism evidence="2 3">
    <name type="scientific">Anaerobranca gottschalkii DSM 13577</name>
    <dbReference type="NCBI Taxonomy" id="1120990"/>
    <lineage>
        <taxon>Bacteria</taxon>
        <taxon>Bacillati</taxon>
        <taxon>Bacillota</taxon>
        <taxon>Clostridia</taxon>
        <taxon>Eubacteriales</taxon>
        <taxon>Proteinivoracaceae</taxon>
        <taxon>Anaerobranca</taxon>
    </lineage>
</organism>
<evidence type="ECO:0008006" key="4">
    <source>
        <dbReference type="Google" id="ProtNLM"/>
    </source>
</evidence>
<evidence type="ECO:0000256" key="1">
    <source>
        <dbReference type="SAM" id="MobiDB-lite"/>
    </source>
</evidence>
<feature type="region of interest" description="Disordered" evidence="1">
    <location>
        <begin position="63"/>
        <end position="87"/>
    </location>
</feature>
<gene>
    <name evidence="2" type="ORF">SAMN03080614_100349</name>
</gene>
<dbReference type="InterPro" id="IPR012452">
    <property type="entry name" value="DUF1657"/>
</dbReference>
<dbReference type="EMBL" id="FOIF01000003">
    <property type="protein sequence ID" value="SES68797.1"/>
    <property type="molecule type" value="Genomic_DNA"/>
</dbReference>
<keyword evidence="3" id="KW-1185">Reference proteome</keyword>